<feature type="region of interest" description="Disordered" evidence="1">
    <location>
        <begin position="189"/>
        <end position="208"/>
    </location>
</feature>
<gene>
    <name evidence="2" type="ORF">EGW08_018773</name>
</gene>
<evidence type="ECO:0000256" key="1">
    <source>
        <dbReference type="SAM" id="MobiDB-lite"/>
    </source>
</evidence>
<feature type="compositionally biased region" description="Acidic residues" evidence="1">
    <location>
        <begin position="37"/>
        <end position="53"/>
    </location>
</feature>
<dbReference type="EMBL" id="RQTK01000933">
    <property type="protein sequence ID" value="RUS73463.1"/>
    <property type="molecule type" value="Genomic_DNA"/>
</dbReference>
<comment type="caution">
    <text evidence="2">The sequence shown here is derived from an EMBL/GenBank/DDBJ whole genome shotgun (WGS) entry which is preliminary data.</text>
</comment>
<evidence type="ECO:0000313" key="2">
    <source>
        <dbReference type="EMBL" id="RUS73463.1"/>
    </source>
</evidence>
<dbReference type="AlphaFoldDB" id="A0A433SVY4"/>
<reference evidence="2 3" key="1">
    <citation type="submission" date="2019-01" db="EMBL/GenBank/DDBJ databases">
        <title>A draft genome assembly of the solar-powered sea slug Elysia chlorotica.</title>
        <authorList>
            <person name="Cai H."/>
            <person name="Li Q."/>
            <person name="Fang X."/>
            <person name="Li J."/>
            <person name="Curtis N.E."/>
            <person name="Altenburger A."/>
            <person name="Shibata T."/>
            <person name="Feng M."/>
            <person name="Maeda T."/>
            <person name="Schwartz J.A."/>
            <person name="Shigenobu S."/>
            <person name="Lundholm N."/>
            <person name="Nishiyama T."/>
            <person name="Yang H."/>
            <person name="Hasebe M."/>
            <person name="Li S."/>
            <person name="Pierce S.K."/>
            <person name="Wang J."/>
        </authorList>
    </citation>
    <scope>NUCLEOTIDE SEQUENCE [LARGE SCALE GENOMIC DNA]</scope>
    <source>
        <strain evidence="2">EC2010</strain>
        <tissue evidence="2">Whole organism of an adult</tissue>
    </source>
</reference>
<keyword evidence="3" id="KW-1185">Reference proteome</keyword>
<accession>A0A433SVY4</accession>
<protein>
    <submittedName>
        <fullName evidence="2">Uncharacterized protein</fullName>
    </submittedName>
</protein>
<feature type="compositionally biased region" description="Basic and acidic residues" evidence="1">
    <location>
        <begin position="162"/>
        <end position="178"/>
    </location>
</feature>
<evidence type="ECO:0000313" key="3">
    <source>
        <dbReference type="Proteomes" id="UP000271974"/>
    </source>
</evidence>
<sequence length="208" mass="22402">MRGRTEAKLSLAPKPSPRKKLAKRSSTEASGGGASAADDEDDDDEGDDDDDVDDDHHHRKSRGDKVDNVSMRSKKLVPEQNNDLGDLKNYGSKNASPRSTRTASLKNAQGTSGSSEHRVAEDNVSLRSKKVPSVNRDDLGDSKSIGNNDAFPSGHKSALDAPGEREEAGLGSEHITKREAMLDYNTEVKEKAQQRTASTSLDMKGVTV</sequence>
<feature type="region of interest" description="Disordered" evidence="1">
    <location>
        <begin position="1"/>
        <end position="178"/>
    </location>
</feature>
<feature type="compositionally biased region" description="Polar residues" evidence="1">
    <location>
        <begin position="91"/>
        <end position="114"/>
    </location>
</feature>
<organism evidence="2 3">
    <name type="scientific">Elysia chlorotica</name>
    <name type="common">Eastern emerald elysia</name>
    <name type="synonym">Sea slug</name>
    <dbReference type="NCBI Taxonomy" id="188477"/>
    <lineage>
        <taxon>Eukaryota</taxon>
        <taxon>Metazoa</taxon>
        <taxon>Spiralia</taxon>
        <taxon>Lophotrochozoa</taxon>
        <taxon>Mollusca</taxon>
        <taxon>Gastropoda</taxon>
        <taxon>Heterobranchia</taxon>
        <taxon>Euthyneura</taxon>
        <taxon>Panpulmonata</taxon>
        <taxon>Sacoglossa</taxon>
        <taxon>Placobranchoidea</taxon>
        <taxon>Plakobranchidae</taxon>
        <taxon>Elysia</taxon>
    </lineage>
</organism>
<proteinExistence type="predicted"/>
<dbReference type="Proteomes" id="UP000271974">
    <property type="component" value="Unassembled WGS sequence"/>
</dbReference>
<name>A0A433SVY4_ELYCH</name>